<reference evidence="4 5" key="1">
    <citation type="submission" date="2018-03" db="EMBL/GenBank/DDBJ databases">
        <title>Draft Genome Sequences of the Obligatory Marine Myxobacteria Enhygromyxa salina SWB005.</title>
        <authorList>
            <person name="Poehlein A."/>
            <person name="Moghaddam J.A."/>
            <person name="Harms H."/>
            <person name="Alanjari M."/>
            <person name="Koenig G.M."/>
            <person name="Daniel R."/>
            <person name="Schaeberle T.F."/>
        </authorList>
    </citation>
    <scope>NUCLEOTIDE SEQUENCE [LARGE SCALE GENOMIC DNA]</scope>
    <source>
        <strain evidence="4 5">SWB005</strain>
    </source>
</reference>
<comment type="caution">
    <text evidence="4">The sequence shown here is derived from an EMBL/GenBank/DDBJ whole genome shotgun (WGS) entry which is preliminary data.</text>
</comment>
<feature type="region of interest" description="Disordered" evidence="2">
    <location>
        <begin position="199"/>
        <end position="228"/>
    </location>
</feature>
<keyword evidence="5" id="KW-1185">Reference proteome</keyword>
<dbReference type="AlphaFoldDB" id="A0A2S9XER6"/>
<dbReference type="RefSeq" id="WP_106394825.1">
    <property type="nucleotide sequence ID" value="NZ_PVNK01000244.1"/>
</dbReference>
<gene>
    <name evidence="4" type="primary">slt_4</name>
    <name evidence="4" type="ORF">ENSA5_56030</name>
</gene>
<dbReference type="PANTHER" id="PTHR37423:SF2">
    <property type="entry name" value="MEMBRANE-BOUND LYTIC MUREIN TRANSGLYCOSYLASE C"/>
    <property type="match status" value="1"/>
</dbReference>
<protein>
    <submittedName>
        <fullName evidence="4">Soluble lytic murein transglycosylase</fullName>
        <ecNumber evidence="4">4.2.2.-</ecNumber>
    </submittedName>
</protein>
<feature type="domain" description="Transglycosylase SLT" evidence="3">
    <location>
        <begin position="70"/>
        <end position="174"/>
    </location>
</feature>
<dbReference type="PROSITE" id="PS00922">
    <property type="entry name" value="TRANSGLYCOSYLASE"/>
    <property type="match status" value="1"/>
</dbReference>
<dbReference type="OrthoDB" id="9781970at2"/>
<comment type="similarity">
    <text evidence="1">Belongs to the transglycosylase Slt family.</text>
</comment>
<feature type="compositionally biased region" description="Basic and acidic residues" evidence="2">
    <location>
        <begin position="269"/>
        <end position="280"/>
    </location>
</feature>
<dbReference type="PROSITE" id="PS51257">
    <property type="entry name" value="PROKAR_LIPOPROTEIN"/>
    <property type="match status" value="1"/>
</dbReference>
<sequence>MRLSSNLHFGLALGIATAGVILALGGCVAGGSATTTSAVPASGAEAGASKLAQFSDSERERILAVQGIVERAAAEHQLDPTLINAMIWVESRFEPTAKSSSGARGLMQLMPATAAYLAKRMGERSARAYDPEFNVRAGALYLAEMIEKFGDEQQAVAAYHAGPGNVRRWVDAGEAFPDYSQAYVAKVMDARARFEGVDVHGRPSGARAPAVAAKPGPKTPPQSEPEPLVAPELDTLQDAAEIHGVPRVIREQPQAPAPTPEPQTLEPVFEVHPEFDRDRGAPPPGWRIAKPRPKPASKPAAKQARPDPAPSQDAGLGVLPDL</sequence>
<dbReference type="GO" id="GO:0000270">
    <property type="term" value="P:peptidoglycan metabolic process"/>
    <property type="evidence" value="ECO:0007669"/>
    <property type="project" value="InterPro"/>
</dbReference>
<dbReference type="InterPro" id="IPR000189">
    <property type="entry name" value="Transglyc_AS"/>
</dbReference>
<dbReference type="SUPFAM" id="SSF53955">
    <property type="entry name" value="Lysozyme-like"/>
    <property type="match status" value="1"/>
</dbReference>
<evidence type="ECO:0000259" key="3">
    <source>
        <dbReference type="Pfam" id="PF01464"/>
    </source>
</evidence>
<dbReference type="Proteomes" id="UP000237968">
    <property type="component" value="Unassembled WGS sequence"/>
</dbReference>
<dbReference type="Pfam" id="PF01464">
    <property type="entry name" value="SLT"/>
    <property type="match status" value="1"/>
</dbReference>
<evidence type="ECO:0000313" key="5">
    <source>
        <dbReference type="Proteomes" id="UP000237968"/>
    </source>
</evidence>
<feature type="region of interest" description="Disordered" evidence="2">
    <location>
        <begin position="252"/>
        <end position="322"/>
    </location>
</feature>
<dbReference type="GO" id="GO:0008933">
    <property type="term" value="F:peptidoglycan lytic transglycosylase activity"/>
    <property type="evidence" value="ECO:0007669"/>
    <property type="project" value="InterPro"/>
</dbReference>
<dbReference type="PANTHER" id="PTHR37423">
    <property type="entry name" value="SOLUBLE LYTIC MUREIN TRANSGLYCOSYLASE-RELATED"/>
    <property type="match status" value="1"/>
</dbReference>
<organism evidence="4 5">
    <name type="scientific">Enhygromyxa salina</name>
    <dbReference type="NCBI Taxonomy" id="215803"/>
    <lineage>
        <taxon>Bacteria</taxon>
        <taxon>Pseudomonadati</taxon>
        <taxon>Myxococcota</taxon>
        <taxon>Polyangia</taxon>
        <taxon>Nannocystales</taxon>
        <taxon>Nannocystaceae</taxon>
        <taxon>Enhygromyxa</taxon>
    </lineage>
</organism>
<evidence type="ECO:0000256" key="2">
    <source>
        <dbReference type="SAM" id="MobiDB-lite"/>
    </source>
</evidence>
<accession>A0A2S9XER6</accession>
<dbReference type="GO" id="GO:0016020">
    <property type="term" value="C:membrane"/>
    <property type="evidence" value="ECO:0007669"/>
    <property type="project" value="InterPro"/>
</dbReference>
<name>A0A2S9XER6_9BACT</name>
<dbReference type="CDD" id="cd16896">
    <property type="entry name" value="LT_Slt70-like"/>
    <property type="match status" value="1"/>
</dbReference>
<proteinExistence type="inferred from homology"/>
<keyword evidence="4" id="KW-0456">Lyase</keyword>
<dbReference type="Gene3D" id="1.10.530.10">
    <property type="match status" value="1"/>
</dbReference>
<dbReference type="InterPro" id="IPR023346">
    <property type="entry name" value="Lysozyme-like_dom_sf"/>
</dbReference>
<dbReference type="EC" id="4.2.2.-" evidence="4"/>
<evidence type="ECO:0000313" key="4">
    <source>
        <dbReference type="EMBL" id="PRP91337.1"/>
    </source>
</evidence>
<dbReference type="EMBL" id="PVNK01000244">
    <property type="protein sequence ID" value="PRP91337.1"/>
    <property type="molecule type" value="Genomic_DNA"/>
</dbReference>
<evidence type="ECO:0000256" key="1">
    <source>
        <dbReference type="ARBA" id="ARBA00007734"/>
    </source>
</evidence>
<dbReference type="InterPro" id="IPR008258">
    <property type="entry name" value="Transglycosylase_SLT_dom_1"/>
</dbReference>